<evidence type="ECO:0000313" key="2">
    <source>
        <dbReference type="EMBL" id="SMA43026.1"/>
    </source>
</evidence>
<evidence type="ECO:0000256" key="1">
    <source>
        <dbReference type="SAM" id="SignalP"/>
    </source>
</evidence>
<feature type="signal peptide" evidence="1">
    <location>
        <begin position="1"/>
        <end position="24"/>
    </location>
</feature>
<feature type="chain" id="PRO_5012281734" evidence="1">
    <location>
        <begin position="25"/>
        <end position="264"/>
    </location>
</feature>
<dbReference type="EMBL" id="FWPT01000003">
    <property type="protein sequence ID" value="SMA43026.1"/>
    <property type="molecule type" value="Genomic_DNA"/>
</dbReference>
<keyword evidence="1" id="KW-0732">Signal</keyword>
<gene>
    <name evidence="2" type="ORF">EHSB41UT_01542</name>
</gene>
<proteinExistence type="predicted"/>
<protein>
    <submittedName>
        <fullName evidence="2">Uncharacterized protein</fullName>
    </submittedName>
</protein>
<name>A0A1X7AHK4_9GAMM</name>
<reference evidence="2 3" key="1">
    <citation type="submission" date="2017-03" db="EMBL/GenBank/DDBJ databases">
        <authorList>
            <person name="Afonso C.L."/>
            <person name="Miller P.J."/>
            <person name="Scott M.A."/>
            <person name="Spackman E."/>
            <person name="Goraichik I."/>
            <person name="Dimitrov K.M."/>
            <person name="Suarez D.L."/>
            <person name="Swayne D.E."/>
        </authorList>
    </citation>
    <scope>NUCLEOTIDE SEQUENCE [LARGE SCALE GENOMIC DNA]</scope>
    <source>
        <strain evidence="2">SB41UT1</strain>
    </source>
</reference>
<evidence type="ECO:0000313" key="3">
    <source>
        <dbReference type="Proteomes" id="UP000196573"/>
    </source>
</evidence>
<dbReference type="RefSeq" id="WP_133060435.1">
    <property type="nucleotide sequence ID" value="NZ_CBCSCN010000008.1"/>
</dbReference>
<organism evidence="2 3">
    <name type="scientific">Parendozoicomonas haliclonae</name>
    <dbReference type="NCBI Taxonomy" id="1960125"/>
    <lineage>
        <taxon>Bacteria</taxon>
        <taxon>Pseudomonadati</taxon>
        <taxon>Pseudomonadota</taxon>
        <taxon>Gammaproteobacteria</taxon>
        <taxon>Oceanospirillales</taxon>
        <taxon>Endozoicomonadaceae</taxon>
        <taxon>Parendozoicomonas</taxon>
    </lineage>
</organism>
<keyword evidence="3" id="KW-1185">Reference proteome</keyword>
<accession>A0A1X7AHK4</accession>
<sequence length="264" mass="29772">MTRLKNIALGLTTVLALTTQTTQASFNIEDADTHPQALELNSELHRLDPVRLINLGMKISTSEGRTAQLEINKVRAGLPGYFQCAKEKGDAGLLDYLFHQQFVDCSIYLNPDHHLDAARYMLSSALRNKMSVTDAQMLKISPSRYSQKYQSALAFLKPGYKTQLALDEGPVQLETTLTNLLEFGASTPYFFVELIFNDQNIRKETSIFHYLIRYQNGSLEVYSPNLPGVYKMTPATFHQQFIKELHDKWLGTPVHSLAISPVNS</sequence>
<dbReference type="AlphaFoldDB" id="A0A1X7AHK4"/>
<dbReference type="Proteomes" id="UP000196573">
    <property type="component" value="Unassembled WGS sequence"/>
</dbReference>